<name>A0ABR2X460_9FUNG</name>
<organism evidence="1 2">
    <name type="scientific">Basidiobolus ranarum</name>
    <dbReference type="NCBI Taxonomy" id="34480"/>
    <lineage>
        <taxon>Eukaryota</taxon>
        <taxon>Fungi</taxon>
        <taxon>Fungi incertae sedis</taxon>
        <taxon>Zoopagomycota</taxon>
        <taxon>Entomophthoromycotina</taxon>
        <taxon>Basidiobolomycetes</taxon>
        <taxon>Basidiobolales</taxon>
        <taxon>Basidiobolaceae</taxon>
        <taxon>Basidiobolus</taxon>
    </lineage>
</organism>
<protein>
    <submittedName>
        <fullName evidence="1">Uncharacterized protein</fullName>
    </submittedName>
</protein>
<keyword evidence="2" id="KW-1185">Reference proteome</keyword>
<reference evidence="1 2" key="1">
    <citation type="submission" date="2023-04" db="EMBL/GenBank/DDBJ databases">
        <title>Genome of Basidiobolus ranarum AG-B5.</title>
        <authorList>
            <person name="Stajich J.E."/>
            <person name="Carter-House D."/>
            <person name="Gryganskyi A."/>
        </authorList>
    </citation>
    <scope>NUCLEOTIDE SEQUENCE [LARGE SCALE GENOMIC DNA]</scope>
    <source>
        <strain evidence="1 2">AG-B5</strain>
    </source>
</reference>
<accession>A0ABR2X460</accession>
<dbReference type="EMBL" id="JASJQH010000013">
    <property type="protein sequence ID" value="KAK9768565.1"/>
    <property type="molecule type" value="Genomic_DNA"/>
</dbReference>
<comment type="caution">
    <text evidence="1">The sequence shown here is derived from an EMBL/GenBank/DDBJ whole genome shotgun (WGS) entry which is preliminary data.</text>
</comment>
<evidence type="ECO:0000313" key="2">
    <source>
        <dbReference type="Proteomes" id="UP001479436"/>
    </source>
</evidence>
<sequence>MILVHLFVHNRSVYAWLRHGAMDSQELSKCFMISEVPTLRYLQNISTEEANIVIEAMQSQMAVNDISKCGSNKDQDTMHKLSSLFSRKYSKQRCDHCQGSHKSIQCESAIKELEDILLQLDSHSLSSQSVVLSKEKEFEMDMAQIAASTHKQWYQRFVNQDFSASSLA</sequence>
<evidence type="ECO:0000313" key="1">
    <source>
        <dbReference type="EMBL" id="KAK9768565.1"/>
    </source>
</evidence>
<gene>
    <name evidence="1" type="ORF">K7432_000708</name>
</gene>
<proteinExistence type="predicted"/>
<dbReference type="Proteomes" id="UP001479436">
    <property type="component" value="Unassembled WGS sequence"/>
</dbReference>